<keyword evidence="4" id="KW-0479">Metal-binding</keyword>
<dbReference type="EMBL" id="BAVR01000081">
    <property type="protein sequence ID" value="GAE90639.1"/>
    <property type="molecule type" value="Genomic_DNA"/>
</dbReference>
<feature type="domain" description="HD Cas3-type" evidence="10">
    <location>
        <begin position="15"/>
        <end position="236"/>
    </location>
</feature>
<keyword evidence="12" id="KW-1185">Reference proteome</keyword>
<evidence type="ECO:0000256" key="9">
    <source>
        <dbReference type="ARBA" id="ARBA00023118"/>
    </source>
</evidence>
<dbReference type="InterPro" id="IPR006483">
    <property type="entry name" value="CRISPR-assoc_Cas3_HD"/>
</dbReference>
<dbReference type="Pfam" id="PF18019">
    <property type="entry name" value="Cas3_HD"/>
    <property type="match status" value="1"/>
</dbReference>
<sequence length="564" mass="65737">MKNANIMAKSSNFLEGINKQKLTEHISDLLEAYEKIKSEANFENIMSGFAEYLKIICILHDLGKINVKFQQKIEIANRIDEEKLKDPENSKDNPEIKRLWNIFNSIKDERHNLLSGAFLEYFFSKLSVCEDLRNVLYKSIFYHHGSYEKYMGKSFAVIEKSVFEDIEKGILLSDEFDKTEIEEYLSEKLGFDVQFKDDNILDYDFLKYLDENFGENNDNRKLYILLKGFLNLIDHLASSQEKDIEYYLPITSEKLDSLLISYLSSKCQRKGKKIDKIEFNQLQKRTKDLEHSNIVTIAFTGAGKTIADYRWYGKRKIFLVPNKISGESFFFDAVEILGTEDYVGLLHGDISLYVENFRQSIKGEDIFFTSRDKTLAKNFAKPYIISTVDQILLAIFKYPGYEKVFASIYGSHITVDEVHLLTPRMFLILMYFVEFAAKHMNAKFHLMTATMPEAYLEKLNSISVPFEKSNENEVVEENKKIKLLFCKEKDWVEIVSSSIKNGKKVLIVKNTIDEAIKTYKQLDFLCKNGFEINLLHSRFKFKHKKDKYRGILSQQGHVWISTNG</sequence>
<dbReference type="NCBIfam" id="TIGR01596">
    <property type="entry name" value="cas3_HD"/>
    <property type="match status" value="1"/>
</dbReference>
<dbReference type="GO" id="GO:0004518">
    <property type="term" value="F:nuclease activity"/>
    <property type="evidence" value="ECO:0007669"/>
    <property type="project" value="UniProtKB-KW"/>
</dbReference>
<evidence type="ECO:0000256" key="6">
    <source>
        <dbReference type="ARBA" id="ARBA00022801"/>
    </source>
</evidence>
<dbReference type="AlphaFoldDB" id="W4VD06"/>
<dbReference type="Proteomes" id="UP000019109">
    <property type="component" value="Unassembled WGS sequence"/>
</dbReference>
<dbReference type="Gene3D" id="3.40.50.300">
    <property type="entry name" value="P-loop containing nucleotide triphosphate hydrolases"/>
    <property type="match status" value="1"/>
</dbReference>
<evidence type="ECO:0000259" key="10">
    <source>
        <dbReference type="PROSITE" id="PS51643"/>
    </source>
</evidence>
<gene>
    <name evidence="11" type="ORF">JCM21531_4267</name>
</gene>
<organism evidence="11 12">
    <name type="scientific">Acetivibrio straminisolvens JCM 21531</name>
    <dbReference type="NCBI Taxonomy" id="1294263"/>
    <lineage>
        <taxon>Bacteria</taxon>
        <taxon>Bacillati</taxon>
        <taxon>Bacillota</taxon>
        <taxon>Clostridia</taxon>
        <taxon>Eubacteriales</taxon>
        <taxon>Oscillospiraceae</taxon>
        <taxon>Acetivibrio</taxon>
    </lineage>
</organism>
<dbReference type="CDD" id="cd17930">
    <property type="entry name" value="DEXHc_cas3"/>
    <property type="match status" value="1"/>
</dbReference>
<comment type="caution">
    <text evidence="11">The sequence shown here is derived from an EMBL/GenBank/DDBJ whole genome shotgun (WGS) entry which is preliminary data.</text>
</comment>
<comment type="similarity">
    <text evidence="2">In the central section; belongs to the CRISPR-associated helicase Cas3 family.</text>
</comment>
<dbReference type="GO" id="GO:0051607">
    <property type="term" value="P:defense response to virus"/>
    <property type="evidence" value="ECO:0007669"/>
    <property type="project" value="UniProtKB-KW"/>
</dbReference>
<dbReference type="PROSITE" id="PS51643">
    <property type="entry name" value="HD_CAS3"/>
    <property type="match status" value="1"/>
</dbReference>
<evidence type="ECO:0000256" key="7">
    <source>
        <dbReference type="ARBA" id="ARBA00022806"/>
    </source>
</evidence>
<evidence type="ECO:0000256" key="4">
    <source>
        <dbReference type="ARBA" id="ARBA00022723"/>
    </source>
</evidence>
<keyword evidence="6" id="KW-0378">Hydrolase</keyword>
<keyword evidence="3" id="KW-0540">Nuclease</keyword>
<dbReference type="Gene3D" id="1.10.3210.30">
    <property type="match status" value="1"/>
</dbReference>
<evidence type="ECO:0000256" key="8">
    <source>
        <dbReference type="ARBA" id="ARBA00022840"/>
    </source>
</evidence>
<keyword evidence="5" id="KW-0547">Nucleotide-binding</keyword>
<dbReference type="CDD" id="cd09641">
    <property type="entry name" value="Cas3''_I"/>
    <property type="match status" value="1"/>
</dbReference>
<dbReference type="InterPro" id="IPR006474">
    <property type="entry name" value="Helicase_Cas3_CRISPR-ass_core"/>
</dbReference>
<proteinExistence type="inferred from homology"/>
<protein>
    <submittedName>
        <fullName evidence="11">CRISPR-associated helicase Cas3</fullName>
    </submittedName>
</protein>
<dbReference type="GO" id="GO:0004386">
    <property type="term" value="F:helicase activity"/>
    <property type="evidence" value="ECO:0007669"/>
    <property type="project" value="UniProtKB-KW"/>
</dbReference>
<evidence type="ECO:0000313" key="12">
    <source>
        <dbReference type="Proteomes" id="UP000019109"/>
    </source>
</evidence>
<reference evidence="11" key="1">
    <citation type="journal article" date="2014" name="Genome Announc.">
        <title>Draft Genome Sequence of Clostridium straminisolvens Strain JCM 21531T, Isolated from a Cellulose-Degrading Bacterial Community.</title>
        <authorList>
            <person name="Yuki M."/>
            <person name="Oshima K."/>
            <person name="Suda W."/>
            <person name="Sakamoto M."/>
            <person name="Kitamura K."/>
            <person name="Iida T."/>
            <person name="Hattori M."/>
            <person name="Ohkuma M."/>
        </authorList>
    </citation>
    <scope>NUCLEOTIDE SEQUENCE [LARGE SCALE GENOMIC DNA]</scope>
    <source>
        <strain evidence="11">JCM 21531</strain>
    </source>
</reference>
<dbReference type="SUPFAM" id="SSF52540">
    <property type="entry name" value="P-loop containing nucleoside triphosphate hydrolases"/>
    <property type="match status" value="1"/>
</dbReference>
<evidence type="ECO:0000256" key="3">
    <source>
        <dbReference type="ARBA" id="ARBA00022722"/>
    </source>
</evidence>
<dbReference type="InterPro" id="IPR054712">
    <property type="entry name" value="Cas3-like_dom"/>
</dbReference>
<dbReference type="GO" id="GO:0016787">
    <property type="term" value="F:hydrolase activity"/>
    <property type="evidence" value="ECO:0007669"/>
    <property type="project" value="UniProtKB-KW"/>
</dbReference>
<name>W4VD06_9FIRM</name>
<dbReference type="STRING" id="1294263.JCM21531_4267"/>
<evidence type="ECO:0000313" key="11">
    <source>
        <dbReference type="EMBL" id="GAE90639.1"/>
    </source>
</evidence>
<dbReference type="InterPro" id="IPR027417">
    <property type="entry name" value="P-loop_NTPase"/>
</dbReference>
<accession>W4VD06</accession>
<evidence type="ECO:0000256" key="1">
    <source>
        <dbReference type="ARBA" id="ARBA00006847"/>
    </source>
</evidence>
<keyword evidence="9" id="KW-0051">Antiviral defense</keyword>
<keyword evidence="7" id="KW-0347">Helicase</keyword>
<dbReference type="GO" id="GO:0046872">
    <property type="term" value="F:metal ion binding"/>
    <property type="evidence" value="ECO:0007669"/>
    <property type="project" value="UniProtKB-KW"/>
</dbReference>
<dbReference type="InterPro" id="IPR038257">
    <property type="entry name" value="CRISPR-assoc_Cas3_HD_sf"/>
</dbReference>
<keyword evidence="8" id="KW-0067">ATP-binding</keyword>
<dbReference type="NCBIfam" id="TIGR01587">
    <property type="entry name" value="cas3_core"/>
    <property type="match status" value="1"/>
</dbReference>
<evidence type="ECO:0000256" key="5">
    <source>
        <dbReference type="ARBA" id="ARBA00022741"/>
    </source>
</evidence>
<comment type="similarity">
    <text evidence="1">In the N-terminal section; belongs to the CRISPR-associated nuclease Cas3-HD family.</text>
</comment>
<dbReference type="Pfam" id="PF22590">
    <property type="entry name" value="Cas3-like_C_2"/>
    <property type="match status" value="1"/>
</dbReference>
<dbReference type="GO" id="GO:0005524">
    <property type="term" value="F:ATP binding"/>
    <property type="evidence" value="ECO:0007669"/>
    <property type="project" value="UniProtKB-KW"/>
</dbReference>
<evidence type="ECO:0000256" key="2">
    <source>
        <dbReference type="ARBA" id="ARBA00009046"/>
    </source>
</evidence>